<protein>
    <submittedName>
        <fullName evidence="1">Uncharacterized protein</fullName>
    </submittedName>
</protein>
<accession>A0A8D8TX63</accession>
<organism evidence="1">
    <name type="scientific">Cacopsylla melanoneura</name>
    <dbReference type="NCBI Taxonomy" id="428564"/>
    <lineage>
        <taxon>Eukaryota</taxon>
        <taxon>Metazoa</taxon>
        <taxon>Ecdysozoa</taxon>
        <taxon>Arthropoda</taxon>
        <taxon>Hexapoda</taxon>
        <taxon>Insecta</taxon>
        <taxon>Pterygota</taxon>
        <taxon>Neoptera</taxon>
        <taxon>Paraneoptera</taxon>
        <taxon>Hemiptera</taxon>
        <taxon>Sternorrhyncha</taxon>
        <taxon>Psylloidea</taxon>
        <taxon>Psyllidae</taxon>
        <taxon>Psyllinae</taxon>
        <taxon>Cacopsylla</taxon>
    </lineage>
</organism>
<evidence type="ECO:0000313" key="1">
    <source>
        <dbReference type="EMBL" id="CAG6696726.1"/>
    </source>
</evidence>
<sequence length="122" mass="13983">MVTTYFSRATATASKYADKDLCHQDRTFYSLSASSHDVTTDHSKLRCDHSITLCSQKITLICPLPHRNLRKFQLKADHRENSISHKTCIKNCQIHTTETPVLSFETPVLSFDFVLFKSVTFQ</sequence>
<proteinExistence type="predicted"/>
<dbReference type="EMBL" id="HBUF01329634">
    <property type="protein sequence ID" value="CAG6696726.1"/>
    <property type="molecule type" value="Transcribed_RNA"/>
</dbReference>
<name>A0A8D8TX63_9HEMI</name>
<reference evidence="1" key="1">
    <citation type="submission" date="2021-05" db="EMBL/GenBank/DDBJ databases">
        <authorList>
            <person name="Alioto T."/>
            <person name="Alioto T."/>
            <person name="Gomez Garrido J."/>
        </authorList>
    </citation>
    <scope>NUCLEOTIDE SEQUENCE</scope>
</reference>
<dbReference type="AlphaFoldDB" id="A0A8D8TX63"/>